<dbReference type="InterPro" id="IPR036974">
    <property type="entry name" value="PUA_sf"/>
</dbReference>
<feature type="domain" description="S-adenosylmethionine-dependent methyltransferase" evidence="8">
    <location>
        <begin position="174"/>
        <end position="387"/>
    </location>
</feature>
<keyword evidence="3" id="KW-0698">rRNA processing</keyword>
<evidence type="ECO:0000313" key="13">
    <source>
        <dbReference type="Proteomes" id="UP000250928"/>
    </source>
</evidence>
<dbReference type="GO" id="GO:0003723">
    <property type="term" value="F:RNA binding"/>
    <property type="evidence" value="ECO:0007669"/>
    <property type="project" value="InterPro"/>
</dbReference>
<keyword evidence="6" id="KW-0949">S-adenosyl-L-methionine</keyword>
<comment type="caution">
    <text evidence="10">The sequence shown here is derived from an EMBL/GenBank/DDBJ whole genome shotgun (WGS) entry which is preliminary data.</text>
</comment>
<feature type="domain" description="RlmI-like PUA" evidence="9">
    <location>
        <begin position="6"/>
        <end position="72"/>
    </location>
</feature>
<evidence type="ECO:0000256" key="7">
    <source>
        <dbReference type="ARBA" id="ARBA00038091"/>
    </source>
</evidence>
<dbReference type="Gene3D" id="2.30.130.10">
    <property type="entry name" value="PUA domain"/>
    <property type="match status" value="1"/>
</dbReference>
<evidence type="ECO:0000259" key="9">
    <source>
        <dbReference type="Pfam" id="PF17785"/>
    </source>
</evidence>
<evidence type="ECO:0000256" key="5">
    <source>
        <dbReference type="ARBA" id="ARBA00022679"/>
    </source>
</evidence>
<dbReference type="Pfam" id="PF17785">
    <property type="entry name" value="PUA_3"/>
    <property type="match status" value="1"/>
</dbReference>
<keyword evidence="5 10" id="KW-0808">Transferase</keyword>
<dbReference type="Gene3D" id="3.40.50.150">
    <property type="entry name" value="Vaccinia Virus protein VP39"/>
    <property type="match status" value="1"/>
</dbReference>
<gene>
    <name evidence="10" type="ORF">B0D84_05150</name>
    <name evidence="11" type="ORF">C3L24_12040</name>
</gene>
<dbReference type="Gene3D" id="3.30.750.80">
    <property type="entry name" value="RNA methyltransferase domain (HRMD) like"/>
    <property type="match status" value="1"/>
</dbReference>
<dbReference type="AlphaFoldDB" id="A0A657PX88"/>
<evidence type="ECO:0000259" key="8">
    <source>
        <dbReference type="Pfam" id="PF10672"/>
    </source>
</evidence>
<dbReference type="PANTHER" id="PTHR42873">
    <property type="entry name" value="RIBOSOMAL RNA LARGE SUBUNIT METHYLTRANSFERASE"/>
    <property type="match status" value="1"/>
</dbReference>
<dbReference type="Proteomes" id="UP000250928">
    <property type="component" value="Unassembled WGS sequence"/>
</dbReference>
<protein>
    <submittedName>
        <fullName evidence="11">RlmI/RlmK family 23S rRNA methyltransferase</fullName>
    </submittedName>
    <submittedName>
        <fullName evidence="10">rRNA large subunit methyltransferase I</fullName>
    </submittedName>
</protein>
<evidence type="ECO:0000256" key="1">
    <source>
        <dbReference type="ARBA" id="ARBA00004496"/>
    </source>
</evidence>
<dbReference type="Pfam" id="PF10672">
    <property type="entry name" value="Methyltrans_SAM"/>
    <property type="match status" value="1"/>
</dbReference>
<dbReference type="Proteomes" id="UP000243361">
    <property type="component" value="Unassembled WGS sequence"/>
</dbReference>
<evidence type="ECO:0000256" key="6">
    <source>
        <dbReference type="ARBA" id="ARBA00022691"/>
    </source>
</evidence>
<dbReference type="InterPro" id="IPR015947">
    <property type="entry name" value="PUA-like_sf"/>
</dbReference>
<dbReference type="EMBL" id="PQCO01000286">
    <property type="protein sequence ID" value="PUD98808.1"/>
    <property type="molecule type" value="Genomic_DNA"/>
</dbReference>
<dbReference type="GO" id="GO:0006364">
    <property type="term" value="P:rRNA processing"/>
    <property type="evidence" value="ECO:0007669"/>
    <property type="project" value="UniProtKB-KW"/>
</dbReference>
<comment type="subcellular location">
    <subcellularLocation>
        <location evidence="1">Cytoplasm</location>
    </subcellularLocation>
</comment>
<evidence type="ECO:0000256" key="3">
    <source>
        <dbReference type="ARBA" id="ARBA00022552"/>
    </source>
</evidence>
<evidence type="ECO:0000313" key="12">
    <source>
        <dbReference type="Proteomes" id="UP000243361"/>
    </source>
</evidence>
<dbReference type="GO" id="GO:0008168">
    <property type="term" value="F:methyltransferase activity"/>
    <property type="evidence" value="ECO:0007669"/>
    <property type="project" value="UniProtKB-KW"/>
</dbReference>
<comment type="similarity">
    <text evidence="7">Belongs to the methyltransferase superfamily. RlmI family.</text>
</comment>
<evidence type="ECO:0000313" key="11">
    <source>
        <dbReference type="EMBL" id="PUD98808.1"/>
    </source>
</evidence>
<dbReference type="InterPro" id="IPR019614">
    <property type="entry name" value="SAM-dep_methyl-trfase"/>
</dbReference>
<proteinExistence type="inferred from homology"/>
<keyword evidence="2" id="KW-0963">Cytoplasm</keyword>
<dbReference type="SUPFAM" id="SSF53335">
    <property type="entry name" value="S-adenosyl-L-methionine-dependent methyltransferases"/>
    <property type="match status" value="1"/>
</dbReference>
<dbReference type="GO" id="GO:0005737">
    <property type="term" value="C:cytoplasm"/>
    <property type="evidence" value="ECO:0007669"/>
    <property type="project" value="UniProtKB-SubCell"/>
</dbReference>
<dbReference type="GO" id="GO:0032259">
    <property type="term" value="P:methylation"/>
    <property type="evidence" value="ECO:0007669"/>
    <property type="project" value="UniProtKB-KW"/>
</dbReference>
<dbReference type="InterPro" id="IPR041532">
    <property type="entry name" value="RlmI-like_PUA"/>
</dbReference>
<accession>A0A657PX88</accession>
<dbReference type="EMBL" id="MUIE01000334">
    <property type="protein sequence ID" value="OQX33071.1"/>
    <property type="molecule type" value="Genomic_DNA"/>
</dbReference>
<reference evidence="11 13" key="2">
    <citation type="submission" date="2018-01" db="EMBL/GenBank/DDBJ databases">
        <title>Novel co-symbiosis in the lucinid bivalve Phacoides pectinatus.</title>
        <authorList>
            <person name="Lim S.J."/>
            <person name="Davis B.G."/>
            <person name="Gill D.E."/>
            <person name="Engel A.S."/>
            <person name="Anderson L.C."/>
            <person name="Campbell B.J."/>
        </authorList>
    </citation>
    <scope>NUCLEOTIDE SEQUENCE [LARGE SCALE GENOMIC DNA]</scope>
    <source>
        <strain evidence="11">N3_P5</strain>
    </source>
</reference>
<dbReference type="CDD" id="cd02440">
    <property type="entry name" value="AdoMet_MTases"/>
    <property type="match status" value="1"/>
</dbReference>
<evidence type="ECO:0000313" key="10">
    <source>
        <dbReference type="EMBL" id="OQX33071.1"/>
    </source>
</evidence>
<keyword evidence="4 10" id="KW-0489">Methyltransferase</keyword>
<dbReference type="CDD" id="cd11572">
    <property type="entry name" value="RlmI_M_like"/>
    <property type="match status" value="1"/>
</dbReference>
<evidence type="ECO:0000256" key="2">
    <source>
        <dbReference type="ARBA" id="ARBA00022490"/>
    </source>
</evidence>
<evidence type="ECO:0000256" key="4">
    <source>
        <dbReference type="ARBA" id="ARBA00022603"/>
    </source>
</evidence>
<dbReference type="CDD" id="cd21153">
    <property type="entry name" value="PUA_RlmI"/>
    <property type="match status" value="1"/>
</dbReference>
<dbReference type="PANTHER" id="PTHR42873:SF1">
    <property type="entry name" value="S-ADENOSYLMETHIONINE-DEPENDENT METHYLTRANSFERASE DOMAIN-CONTAINING PROTEIN"/>
    <property type="match status" value="1"/>
</dbReference>
<sequence length="397" mass="44337">MDHSPLRLKKQQERRLGAGHCWVYSNEVDAAATPLKGFEPGQPVDIISHQGKWLGSGYVNPHSLICARLVSRDRAHPLSGSLLVHRLKIALGLRQRLYPRPFYRLVFGESDGLPGLVVDRYGEVAVVQVTTAGMERMKGEIVQALEKVIRPRTVLFRNDTPVRETEGLERYVEMRGEPLGEWLEVEENSLSFRVPASEGQKTGWFFDQAGNRARLAPYVRGRRVLEVCSYVGAWGVTAATHGARVLSLDVSAPALRAVELNAQRNGVGDAVSTLRGDAFDALRELRAAGERYDVLMVDPPAFIKRRKDLKQGTLAYRRLNQLALQLLEREGVLITSSCSHHMSRDALLDVLQQAARHTGRQLQLLEQGHQAADHPVHPAIPETAYLKTFFLRVLPAF</sequence>
<organism evidence="10 12">
    <name type="scientific">Candidatus Sedimenticola endophacoides</name>
    <dbReference type="NCBI Taxonomy" id="2548426"/>
    <lineage>
        <taxon>Bacteria</taxon>
        <taxon>Pseudomonadati</taxon>
        <taxon>Pseudomonadota</taxon>
        <taxon>Gammaproteobacteria</taxon>
        <taxon>Chromatiales</taxon>
        <taxon>Sedimenticolaceae</taxon>
        <taxon>Sedimenticola</taxon>
    </lineage>
</organism>
<dbReference type="SUPFAM" id="SSF88697">
    <property type="entry name" value="PUA domain-like"/>
    <property type="match status" value="1"/>
</dbReference>
<keyword evidence="12" id="KW-1185">Reference proteome</keyword>
<dbReference type="InterPro" id="IPR029063">
    <property type="entry name" value="SAM-dependent_MTases_sf"/>
</dbReference>
<name>A0A657PX88_9GAMM</name>
<dbReference type="PROSITE" id="PS50890">
    <property type="entry name" value="PUA"/>
    <property type="match status" value="1"/>
</dbReference>
<reference evidence="10 12" key="1">
    <citation type="submission" date="2017-02" db="EMBL/GenBank/DDBJ databases">
        <title>Novel co-symbiosis in the unique lucinid bivalve Phacoides pectinatus.</title>
        <authorList>
            <person name="Lim S.J."/>
            <person name="Davis B.G."/>
            <person name="Gill D.E."/>
            <person name="Engel A.S."/>
            <person name="Anderson L.C."/>
            <person name="Campbell B.J."/>
        </authorList>
    </citation>
    <scope>NUCLEOTIDE SEQUENCE [LARGE SCALE GENOMIC DNA]</scope>
    <source>
        <strain evidence="10">LUC13016_P6</strain>
    </source>
</reference>